<feature type="transmembrane region" description="Helical" evidence="8">
    <location>
        <begin position="450"/>
        <end position="470"/>
    </location>
</feature>
<feature type="transmembrane region" description="Helical" evidence="8">
    <location>
        <begin position="241"/>
        <end position="264"/>
    </location>
</feature>
<dbReference type="InterPro" id="IPR003918">
    <property type="entry name" value="NADH_UbQ_OxRdtase"/>
</dbReference>
<keyword evidence="11" id="KW-1185">Reference proteome</keyword>
<keyword evidence="3" id="KW-1003">Cell membrane</keyword>
<evidence type="ECO:0000313" key="10">
    <source>
        <dbReference type="EMBL" id="NNH75179.1"/>
    </source>
</evidence>
<dbReference type="Proteomes" id="UP000586827">
    <property type="component" value="Unassembled WGS sequence"/>
</dbReference>
<evidence type="ECO:0000256" key="2">
    <source>
        <dbReference type="ARBA" id="ARBA00005346"/>
    </source>
</evidence>
<feature type="transmembrane region" description="Helical" evidence="8">
    <location>
        <begin position="162"/>
        <end position="187"/>
    </location>
</feature>
<dbReference type="RefSeq" id="WP_067527135.1">
    <property type="nucleotide sequence ID" value="NZ_JABELX010000019.1"/>
</dbReference>
<dbReference type="Pfam" id="PF00361">
    <property type="entry name" value="Proton_antipo_M"/>
    <property type="match status" value="1"/>
</dbReference>
<comment type="subcellular location">
    <subcellularLocation>
        <location evidence="1">Cell membrane</location>
        <topology evidence="1">Multi-pass membrane protein</topology>
    </subcellularLocation>
    <subcellularLocation>
        <location evidence="7">Membrane</location>
        <topology evidence="7">Multi-pass membrane protein</topology>
    </subcellularLocation>
</comment>
<dbReference type="GO" id="GO:0042773">
    <property type="term" value="P:ATP synthesis coupled electron transport"/>
    <property type="evidence" value="ECO:0007669"/>
    <property type="project" value="InterPro"/>
</dbReference>
<comment type="similarity">
    <text evidence="2">Belongs to the CPA3 antiporters (TC 2.A.63) subunit D family.</text>
</comment>
<feature type="transmembrane region" description="Helical" evidence="8">
    <location>
        <begin position="6"/>
        <end position="23"/>
    </location>
</feature>
<keyword evidence="6 8" id="KW-0472">Membrane</keyword>
<sequence length="491" mass="51273">MTDQVPALQVIIPLLGAPLCALTRSARAAWLSFLLVACGALACATVLAVRVADGEVVRYAMGGWDAPVGIEYVIAPFNTPLLLLVSGIAVIVAIYSKRNLVTEIESSRIPLVYACLCLVLTGLLGITATGDAFNAFVFIEIASLSSYALIAMGRRRRALLAAFQYLIVGSIGAVFILIGIGLAYSVTGSLNMADLATRLPEIYGNRALTAAVAFVFVGLAVKMAVFPLHSWLPGAYAEAPSAVSVFLSATGTKVAIYLFIRLAFTTFGTALVFGIMPIGVIGLVLACLGMVVGSAIACFQTDLKYLLAWSSVAQIGYIVAGFSLATTAGLTASYLQMIGHSVTKGALFAAAGILVLRLGAVRLENLSGLARTMPWTFGAIVITGAGLVGLPFTAGFVAKWALATALIEQGQVLVLVAVLVSSLLAMVYVGRIVEAAWFHAPLETPTRRPVPRTMAIAMWMLVALSVYLGVDATISAGLAERAADFLLTGGE</sequence>
<gene>
    <name evidence="10" type="ORF">HLB23_35920</name>
</gene>
<proteinExistence type="inferred from homology"/>
<evidence type="ECO:0000256" key="7">
    <source>
        <dbReference type="RuleBase" id="RU000320"/>
    </source>
</evidence>
<comment type="caution">
    <text evidence="10">The sequence shown here is derived from an EMBL/GenBank/DDBJ whole genome shotgun (WGS) entry which is preliminary data.</text>
</comment>
<evidence type="ECO:0000256" key="4">
    <source>
        <dbReference type="ARBA" id="ARBA00022692"/>
    </source>
</evidence>
<evidence type="ECO:0000259" key="9">
    <source>
        <dbReference type="Pfam" id="PF00361"/>
    </source>
</evidence>
<keyword evidence="4 7" id="KW-0812">Transmembrane</keyword>
<feature type="transmembrane region" description="Helical" evidence="8">
    <location>
        <begin position="207"/>
        <end position="229"/>
    </location>
</feature>
<reference evidence="10 11" key="1">
    <citation type="submission" date="2020-05" db="EMBL/GenBank/DDBJ databases">
        <title>MicrobeNet Type strains.</title>
        <authorList>
            <person name="Nicholson A.C."/>
        </authorList>
    </citation>
    <scope>NUCLEOTIDE SEQUENCE [LARGE SCALE GENOMIC DNA]</scope>
    <source>
        <strain evidence="10 11">JCM 3224</strain>
    </source>
</reference>
<feature type="transmembrane region" description="Helical" evidence="8">
    <location>
        <begin position="107"/>
        <end position="126"/>
    </location>
</feature>
<feature type="transmembrane region" description="Helical" evidence="8">
    <location>
        <begin position="30"/>
        <end position="52"/>
    </location>
</feature>
<dbReference type="GO" id="GO:0005886">
    <property type="term" value="C:plasma membrane"/>
    <property type="evidence" value="ECO:0007669"/>
    <property type="project" value="UniProtKB-SubCell"/>
</dbReference>
<dbReference type="EMBL" id="JABELX010000019">
    <property type="protein sequence ID" value="NNH75179.1"/>
    <property type="molecule type" value="Genomic_DNA"/>
</dbReference>
<accession>A0A849CH28</accession>
<name>A0A849CH28_9NOCA</name>
<feature type="transmembrane region" description="Helical" evidence="8">
    <location>
        <begin position="345"/>
        <end position="363"/>
    </location>
</feature>
<dbReference type="InterPro" id="IPR050586">
    <property type="entry name" value="CPA3_Na-H_Antiporter_D"/>
</dbReference>
<evidence type="ECO:0000256" key="1">
    <source>
        <dbReference type="ARBA" id="ARBA00004651"/>
    </source>
</evidence>
<evidence type="ECO:0000256" key="5">
    <source>
        <dbReference type="ARBA" id="ARBA00022989"/>
    </source>
</evidence>
<evidence type="ECO:0000256" key="8">
    <source>
        <dbReference type="SAM" id="Phobius"/>
    </source>
</evidence>
<feature type="transmembrane region" description="Helical" evidence="8">
    <location>
        <begin position="410"/>
        <end position="429"/>
    </location>
</feature>
<evidence type="ECO:0000256" key="6">
    <source>
        <dbReference type="ARBA" id="ARBA00023136"/>
    </source>
</evidence>
<dbReference type="GO" id="GO:0008137">
    <property type="term" value="F:NADH dehydrogenase (ubiquinone) activity"/>
    <property type="evidence" value="ECO:0007669"/>
    <property type="project" value="InterPro"/>
</dbReference>
<dbReference type="PANTHER" id="PTHR42703">
    <property type="entry name" value="NADH DEHYDROGENASE"/>
    <property type="match status" value="1"/>
</dbReference>
<feature type="transmembrane region" description="Helical" evidence="8">
    <location>
        <begin position="132"/>
        <end position="150"/>
    </location>
</feature>
<evidence type="ECO:0000256" key="3">
    <source>
        <dbReference type="ARBA" id="ARBA00022475"/>
    </source>
</evidence>
<keyword evidence="5 8" id="KW-1133">Transmembrane helix</keyword>
<feature type="domain" description="NADH:quinone oxidoreductase/Mrp antiporter transmembrane" evidence="9">
    <location>
        <begin position="131"/>
        <end position="424"/>
    </location>
</feature>
<organism evidence="10 11">
    <name type="scientific">Nocardia uniformis</name>
    <dbReference type="NCBI Taxonomy" id="53432"/>
    <lineage>
        <taxon>Bacteria</taxon>
        <taxon>Bacillati</taxon>
        <taxon>Actinomycetota</taxon>
        <taxon>Actinomycetes</taxon>
        <taxon>Mycobacteriales</taxon>
        <taxon>Nocardiaceae</taxon>
        <taxon>Nocardia</taxon>
    </lineage>
</organism>
<feature type="transmembrane region" description="Helical" evidence="8">
    <location>
        <begin position="270"/>
        <end position="299"/>
    </location>
</feature>
<dbReference type="PANTHER" id="PTHR42703:SF1">
    <property type="entry name" value="NA(+)_H(+) ANTIPORTER SUBUNIT D1"/>
    <property type="match status" value="1"/>
</dbReference>
<dbReference type="PRINTS" id="PR01437">
    <property type="entry name" value="NUOXDRDTASE4"/>
</dbReference>
<feature type="transmembrane region" description="Helical" evidence="8">
    <location>
        <begin position="72"/>
        <end position="95"/>
    </location>
</feature>
<dbReference type="InterPro" id="IPR001750">
    <property type="entry name" value="ND/Mrp_TM"/>
</dbReference>
<feature type="transmembrane region" description="Helical" evidence="8">
    <location>
        <begin position="306"/>
        <end position="325"/>
    </location>
</feature>
<evidence type="ECO:0000313" key="11">
    <source>
        <dbReference type="Proteomes" id="UP000586827"/>
    </source>
</evidence>
<protein>
    <submittedName>
        <fullName evidence="10">Monovalent cation/H+ antiporter subunit D family protein</fullName>
    </submittedName>
</protein>
<dbReference type="AlphaFoldDB" id="A0A849CH28"/>
<feature type="transmembrane region" description="Helical" evidence="8">
    <location>
        <begin position="375"/>
        <end position="398"/>
    </location>
</feature>